<dbReference type="RefSeq" id="XP_055875677.1">
    <property type="nucleotide sequence ID" value="XM_056019702.1"/>
</dbReference>
<reference evidence="4" key="1">
    <citation type="submission" date="2025-08" db="UniProtKB">
        <authorList>
            <consortium name="RefSeq"/>
        </authorList>
    </citation>
    <scope>IDENTIFICATION</scope>
</reference>
<dbReference type="InterPro" id="IPR008983">
    <property type="entry name" value="Tumour_necrosis_fac-like_dom"/>
</dbReference>
<dbReference type="SUPFAM" id="SSF49842">
    <property type="entry name" value="TNF-like"/>
    <property type="match status" value="1"/>
</dbReference>
<dbReference type="OMA" id="ITHEQEI"/>
<dbReference type="OrthoDB" id="6158548at2759"/>
<dbReference type="GeneID" id="106067054"/>
<feature type="coiled-coil region" evidence="1">
    <location>
        <begin position="245"/>
        <end position="379"/>
    </location>
</feature>
<gene>
    <name evidence="4" type="primary">LOC106067054</name>
</gene>
<sequence>MLLKMKTPRQIKVITSQLEVLEELKEQLETFIADINTVTLKGKTWIDDSDSQNFVEINLYLSNETSRCLRRYRDLNSDDFDQHSYPVEHSNQVENTSPKACNLSCKDDKTYQRLAGMMDTIESTLAKHSRKIKNLQQKSLGHETRIQSTLLQIQENETQYNSKFEEFIKEFQGASQFMSSLQTQNTTLSNKVMENEEQIIEMVNTTETLRHLPQEVEYQKERLESFVQANESEDKGHVLKMDEVMQEHTSNIQQLNTKYEHLLNLIQTNENEIRQIQTCNATETLSHIKQKLTKHEEDLERIEINHKEMSDTNRKKMDDINAKLQAHSETTSNLQINFESLQSQLNNLKDDFKHTDSLTESLKTNMTEIKDQLSNYKSDSQILNLESSFFEVTSELYKELDVVKNKMSTVESQVLNLSGGYAELLKISSQDVTVACRLWIRNSEEIHLNKDTIVTCFNGHDLNIGKCYNKTTGIFTAPCKGLYLCSLMMGSEDWARFNIHVRKNGRESVRGTTHTNSTGAVACLVTVLELDQGDEVYIKPANDVAKIKINIFSYFVVVLLQQNRLEHL</sequence>
<evidence type="ECO:0000259" key="2">
    <source>
        <dbReference type="Pfam" id="PF00386"/>
    </source>
</evidence>
<accession>A0A9W2ZKW0</accession>
<feature type="domain" description="C1q" evidence="2">
    <location>
        <begin position="445"/>
        <end position="549"/>
    </location>
</feature>
<evidence type="ECO:0000256" key="1">
    <source>
        <dbReference type="SAM" id="Coils"/>
    </source>
</evidence>
<dbReference type="AlphaFoldDB" id="A0A9W2ZKW0"/>
<dbReference type="Gene3D" id="2.60.120.40">
    <property type="match status" value="1"/>
</dbReference>
<organism evidence="3 4">
    <name type="scientific">Biomphalaria glabrata</name>
    <name type="common">Bloodfluke planorb</name>
    <name type="synonym">Freshwater snail</name>
    <dbReference type="NCBI Taxonomy" id="6526"/>
    <lineage>
        <taxon>Eukaryota</taxon>
        <taxon>Metazoa</taxon>
        <taxon>Spiralia</taxon>
        <taxon>Lophotrochozoa</taxon>
        <taxon>Mollusca</taxon>
        <taxon>Gastropoda</taxon>
        <taxon>Heterobranchia</taxon>
        <taxon>Euthyneura</taxon>
        <taxon>Panpulmonata</taxon>
        <taxon>Hygrophila</taxon>
        <taxon>Lymnaeoidea</taxon>
        <taxon>Planorbidae</taxon>
        <taxon>Biomphalaria</taxon>
    </lineage>
</organism>
<name>A0A9W2ZKW0_BIOGL</name>
<protein>
    <submittedName>
        <fullName evidence="4">Myosin-16-like</fullName>
    </submittedName>
</protein>
<evidence type="ECO:0000313" key="3">
    <source>
        <dbReference type="Proteomes" id="UP001165740"/>
    </source>
</evidence>
<keyword evidence="3" id="KW-1185">Reference proteome</keyword>
<keyword evidence="1" id="KW-0175">Coiled coil</keyword>
<dbReference type="Proteomes" id="UP001165740">
    <property type="component" value="Chromosome 1"/>
</dbReference>
<dbReference type="Pfam" id="PF00386">
    <property type="entry name" value="C1q"/>
    <property type="match status" value="1"/>
</dbReference>
<proteinExistence type="predicted"/>
<dbReference type="InterPro" id="IPR001073">
    <property type="entry name" value="C1q_dom"/>
</dbReference>
<evidence type="ECO:0000313" key="4">
    <source>
        <dbReference type="RefSeq" id="XP_055875677.1"/>
    </source>
</evidence>